<sequence length="528" mass="57191">MISLEPPEIATDPESQLQSHVLEFLENSGFGPAKGGKRIDTHASVVFLGGDRALKIKRAVRLPFLDYSTLAKRKQACEEELNVNTGNAPEIYRQVVAITRTDNGGLEIGGSGVPVEWAVEMARFDEEQALDRIAGRQQVGLSLAVAVADTILQSHDKASRADGAIWLASIPGIIDRNTAKFRNVNGLDAGAIDQLDARSHDHVATLQALLERRAGKGFVRRCHGDLHLANIALINGAPRLFDAIEFDPAIATTDILYDLAFTLMDLIHFDNDAASNAVFNRYLAGASDDNLDGLAVLPLFLSMRAAIRAHVVFTKSEQMVDGQAAWHEAKRYFDLALRLANPKQPLLTAIGGLSGTGKSVLAFGLAGMIEPPPGAVIVRSDVMRKHLFGVSETTHLPETAYQVETSRRVYDLLSRTASRILAQGCSVILDAAFLQEAQRAGLPDLACRHRARFVGLFLTADLATRLSRIGRREHDASDATRDVAKQQEAKAIGTVNWHMVDASGTPDDTLRRGLACFSAPDQASGEGR</sequence>
<organism evidence="1">
    <name type="scientific">Bradyrhizobium septentrionale</name>
    <dbReference type="NCBI Taxonomy" id="1404411"/>
    <lineage>
        <taxon>Bacteria</taxon>
        <taxon>Pseudomonadati</taxon>
        <taxon>Pseudomonadota</taxon>
        <taxon>Alphaproteobacteria</taxon>
        <taxon>Hyphomicrobiales</taxon>
        <taxon>Nitrobacteraceae</taxon>
        <taxon>Bradyrhizobium</taxon>
    </lineage>
</organism>
<dbReference type="Gene3D" id="3.40.50.300">
    <property type="entry name" value="P-loop containing nucleotide triphosphate hydrolases"/>
    <property type="match status" value="1"/>
</dbReference>
<dbReference type="RefSeq" id="WP_166217710.1">
    <property type="nucleotide sequence ID" value="NZ_CP088284.1"/>
</dbReference>
<dbReference type="Pfam" id="PF13671">
    <property type="entry name" value="AAA_33"/>
    <property type="match status" value="1"/>
</dbReference>
<dbReference type="InterPro" id="IPR011009">
    <property type="entry name" value="Kinase-like_dom_sf"/>
</dbReference>
<gene>
    <name evidence="1" type="ORF">HAP48_049445</name>
</gene>
<accession>A0A973WBD7</accession>
<dbReference type="InterPro" id="IPR027417">
    <property type="entry name" value="P-loop_NTPase"/>
</dbReference>
<dbReference type="AlphaFoldDB" id="A0A973WBD7"/>
<name>A0A973WBD7_9BRAD</name>
<dbReference type="EMBL" id="JAAOLE020000002">
    <property type="protein sequence ID" value="NVI50645.1"/>
    <property type="molecule type" value="Genomic_DNA"/>
</dbReference>
<dbReference type="InterPro" id="IPR052732">
    <property type="entry name" value="Cell-binding_unc_protein"/>
</dbReference>
<dbReference type="SUPFAM" id="SSF52540">
    <property type="entry name" value="P-loop containing nucleoside triphosphate hydrolases"/>
    <property type="match status" value="1"/>
</dbReference>
<dbReference type="PANTHER" id="PTHR43883:SF1">
    <property type="entry name" value="GLUCONOKINASE"/>
    <property type="match status" value="1"/>
</dbReference>
<comment type="caution">
    <text evidence="1">The sequence shown here is derived from an EMBL/GenBank/DDBJ whole genome shotgun (WGS) entry which is preliminary data.</text>
</comment>
<dbReference type="PANTHER" id="PTHR43883">
    <property type="entry name" value="SLR0207 PROTEIN"/>
    <property type="match status" value="1"/>
</dbReference>
<reference evidence="1" key="1">
    <citation type="submission" date="2020-06" db="EMBL/GenBank/DDBJ databases">
        <title>Whole Genome Sequence of Bradyrhizobium sp. Strain 1S1.</title>
        <authorList>
            <person name="Bromfield E.S.P."/>
            <person name="Cloutier S."/>
        </authorList>
    </citation>
    <scope>NUCLEOTIDE SEQUENCE [LARGE SCALE GENOMIC DNA]</scope>
    <source>
        <strain evidence="1">1S1</strain>
    </source>
</reference>
<dbReference type="SUPFAM" id="SSF56112">
    <property type="entry name" value="Protein kinase-like (PK-like)"/>
    <property type="match status" value="1"/>
</dbReference>
<protein>
    <submittedName>
        <fullName evidence="1">AAA family ATPase</fullName>
    </submittedName>
</protein>
<evidence type="ECO:0000313" key="1">
    <source>
        <dbReference type="EMBL" id="NVI50645.1"/>
    </source>
</evidence>
<proteinExistence type="predicted"/>